<evidence type="ECO:0000256" key="5">
    <source>
        <dbReference type="ARBA" id="ARBA00033748"/>
    </source>
</evidence>
<evidence type="ECO:0000313" key="9">
    <source>
        <dbReference type="EMBL" id="GGA71105.1"/>
    </source>
</evidence>
<evidence type="ECO:0000256" key="7">
    <source>
        <dbReference type="SAM" id="MobiDB-lite"/>
    </source>
</evidence>
<evidence type="ECO:0000313" key="10">
    <source>
        <dbReference type="Proteomes" id="UP000636264"/>
    </source>
</evidence>
<reference evidence="9" key="1">
    <citation type="journal article" date="2014" name="Int. J. Syst. Evol. Microbiol.">
        <title>Complete genome sequence of Corynebacterium casei LMG S-19264T (=DSM 44701T), isolated from a smear-ripened cheese.</title>
        <authorList>
            <consortium name="US DOE Joint Genome Institute (JGI-PGF)"/>
            <person name="Walter F."/>
            <person name="Albersmeier A."/>
            <person name="Kalinowski J."/>
            <person name="Ruckert C."/>
        </authorList>
    </citation>
    <scope>NUCLEOTIDE SEQUENCE</scope>
    <source>
        <strain evidence="9">CGMCC 1.15320</strain>
    </source>
</reference>
<keyword evidence="4" id="KW-0503">Monooxygenase</keyword>
<feature type="binding site" evidence="6">
    <location>
        <position position="230"/>
    </location>
    <ligand>
        <name>FMN</name>
        <dbReference type="ChEBI" id="CHEBI:58210"/>
    </ligand>
</feature>
<dbReference type="Gene3D" id="3.20.20.30">
    <property type="entry name" value="Luciferase-like domain"/>
    <property type="match status" value="1"/>
</dbReference>
<dbReference type="GO" id="GO:0016705">
    <property type="term" value="F:oxidoreductase activity, acting on paired donors, with incorporation or reduction of molecular oxygen"/>
    <property type="evidence" value="ECO:0007669"/>
    <property type="project" value="InterPro"/>
</dbReference>
<keyword evidence="2 6" id="KW-0288">FMN</keyword>
<evidence type="ECO:0000256" key="2">
    <source>
        <dbReference type="ARBA" id="ARBA00022643"/>
    </source>
</evidence>
<keyword evidence="10" id="KW-1185">Reference proteome</keyword>
<dbReference type="Pfam" id="PF00296">
    <property type="entry name" value="Bac_luciferase"/>
    <property type="match status" value="1"/>
</dbReference>
<feature type="binding site" evidence="6">
    <location>
        <position position="229"/>
    </location>
    <ligand>
        <name>FMN</name>
        <dbReference type="ChEBI" id="CHEBI:58210"/>
    </ligand>
</feature>
<feature type="binding site" evidence="6">
    <location>
        <position position="158"/>
    </location>
    <ligand>
        <name>FMN</name>
        <dbReference type="ChEBI" id="CHEBI:58210"/>
    </ligand>
</feature>
<dbReference type="InterPro" id="IPR051260">
    <property type="entry name" value="Diverse_substr_monoxygenases"/>
</dbReference>
<evidence type="ECO:0000256" key="3">
    <source>
        <dbReference type="ARBA" id="ARBA00023002"/>
    </source>
</evidence>
<name>A0A916W6T7_9HYPH</name>
<dbReference type="InterPro" id="IPR036661">
    <property type="entry name" value="Luciferase-like_sf"/>
</dbReference>
<comment type="caution">
    <text evidence="9">The sequence shown here is derived from an EMBL/GenBank/DDBJ whole genome shotgun (WGS) entry which is preliminary data.</text>
</comment>
<protein>
    <submittedName>
        <fullName evidence="9">N5,N10-methylene tetrahydromethanopterin reductase</fullName>
    </submittedName>
</protein>
<dbReference type="Proteomes" id="UP000636264">
    <property type="component" value="Unassembled WGS sequence"/>
</dbReference>
<feature type="region of interest" description="Disordered" evidence="7">
    <location>
        <begin position="432"/>
        <end position="452"/>
    </location>
</feature>
<dbReference type="NCBIfam" id="TIGR03860">
    <property type="entry name" value="FMN_nitrolo"/>
    <property type="match status" value="1"/>
</dbReference>
<dbReference type="PANTHER" id="PTHR30011:SF16">
    <property type="entry name" value="C2H2 FINGER DOMAIN TRANSCRIPTION FACTOR (EUROFUNG)-RELATED"/>
    <property type="match status" value="1"/>
</dbReference>
<dbReference type="AlphaFoldDB" id="A0A916W6T7"/>
<comment type="similarity">
    <text evidence="5">Belongs to the NtaA/SnaA/DszA monooxygenase family.</text>
</comment>
<dbReference type="RefSeq" id="WP_188721512.1">
    <property type="nucleotide sequence ID" value="NZ_BMIF01000007.1"/>
</dbReference>
<reference evidence="9" key="2">
    <citation type="submission" date="2020-09" db="EMBL/GenBank/DDBJ databases">
        <authorList>
            <person name="Sun Q."/>
            <person name="Zhou Y."/>
        </authorList>
    </citation>
    <scope>NUCLEOTIDE SEQUENCE</scope>
    <source>
        <strain evidence="9">CGMCC 1.15320</strain>
    </source>
</reference>
<evidence type="ECO:0000256" key="1">
    <source>
        <dbReference type="ARBA" id="ARBA00022630"/>
    </source>
</evidence>
<feature type="binding site" evidence="6">
    <location>
        <position position="104"/>
    </location>
    <ligand>
        <name>FMN</name>
        <dbReference type="ChEBI" id="CHEBI:58210"/>
    </ligand>
</feature>
<dbReference type="EMBL" id="BMIF01000007">
    <property type="protein sequence ID" value="GGA71105.1"/>
    <property type="molecule type" value="Genomic_DNA"/>
</dbReference>
<accession>A0A916W6T7</accession>
<sequence length="452" mass="49650">MKKQMILSALDMSCVGFLAQGVWTHPADRSTELNTLDYWIEYARLLERGLFDMLFIADNIGVYDVYGGSAAASVKGGVQIPMNDPSVVIGAMAAATKHLGFGITGNLVYEPPYLFARRMSTLDHMTGGRIGWNIVTGILQSGARAMGRQALVPHDERYDIADEFMELMYKLWETSWEEGAVLVDREHGRYADPDKVHVIRHEGKYYRLEAVHPCIPSPQRTPFLLQAGSSGRGKEFAAANAECVFVNGVSKSVVAGNVADLRRRAAEVGRSPTDIKVLAGATIIVGRTEAEAREKLEEYRRYADPEAVLAHAAGGLGVDLSKYPLDEPIRYEENDANRTAMAMLTRNGEGGYTPRKIAEEMALSARNLLIVGSVEQVVDELADWMEKTGIAGFNVARLIMPDSLKDFIDLVIPALQECGLYKTEYREGTLRDKLTGNGPRLSAPHPAATIGR</sequence>
<proteinExistence type="inferred from homology"/>
<dbReference type="GO" id="GO:0004497">
    <property type="term" value="F:monooxygenase activity"/>
    <property type="evidence" value="ECO:0007669"/>
    <property type="project" value="UniProtKB-KW"/>
</dbReference>
<feature type="domain" description="Luciferase-like" evidence="8">
    <location>
        <begin position="24"/>
        <end position="390"/>
    </location>
</feature>
<dbReference type="PIRSF" id="PIRSF000337">
    <property type="entry name" value="NTA_MOA"/>
    <property type="match status" value="1"/>
</dbReference>
<dbReference type="InterPro" id="IPR011251">
    <property type="entry name" value="Luciferase-like_dom"/>
</dbReference>
<keyword evidence="3" id="KW-0560">Oxidoreductase</keyword>
<evidence type="ECO:0000259" key="8">
    <source>
        <dbReference type="Pfam" id="PF00296"/>
    </source>
</evidence>
<feature type="binding site" evidence="6">
    <location>
        <position position="154"/>
    </location>
    <ligand>
        <name>FMN</name>
        <dbReference type="ChEBI" id="CHEBI:58210"/>
    </ligand>
</feature>
<evidence type="ECO:0000256" key="6">
    <source>
        <dbReference type="PIRSR" id="PIRSR000337-1"/>
    </source>
</evidence>
<organism evidence="9 10">
    <name type="scientific">Nitratireductor aestuarii</name>
    <dbReference type="NCBI Taxonomy" id="1735103"/>
    <lineage>
        <taxon>Bacteria</taxon>
        <taxon>Pseudomonadati</taxon>
        <taxon>Pseudomonadota</taxon>
        <taxon>Alphaproteobacteria</taxon>
        <taxon>Hyphomicrobiales</taxon>
        <taxon>Phyllobacteriaceae</taxon>
        <taxon>Nitratireductor</taxon>
    </lineage>
</organism>
<feature type="binding site" evidence="6">
    <location>
        <position position="58"/>
    </location>
    <ligand>
        <name>FMN</name>
        <dbReference type="ChEBI" id="CHEBI:58210"/>
    </ligand>
</feature>
<dbReference type="InterPro" id="IPR016215">
    <property type="entry name" value="NTA_MOA"/>
</dbReference>
<gene>
    <name evidence="9" type="ORF">GCM10011385_26240</name>
</gene>
<evidence type="ECO:0000256" key="4">
    <source>
        <dbReference type="ARBA" id="ARBA00023033"/>
    </source>
</evidence>
<dbReference type="PANTHER" id="PTHR30011">
    <property type="entry name" value="ALKANESULFONATE MONOOXYGENASE-RELATED"/>
    <property type="match status" value="1"/>
</dbReference>
<keyword evidence="1 6" id="KW-0285">Flavoprotein</keyword>
<dbReference type="SUPFAM" id="SSF51679">
    <property type="entry name" value="Bacterial luciferase-like"/>
    <property type="match status" value="1"/>
</dbReference>